<dbReference type="Pfam" id="PF00583">
    <property type="entry name" value="Acetyltransf_1"/>
    <property type="match status" value="1"/>
</dbReference>
<proteinExistence type="predicted"/>
<evidence type="ECO:0000313" key="5">
    <source>
        <dbReference type="Proteomes" id="UP001241747"/>
    </source>
</evidence>
<dbReference type="Gene3D" id="3.40.630.30">
    <property type="match status" value="1"/>
</dbReference>
<dbReference type="CDD" id="cd04301">
    <property type="entry name" value="NAT_SF"/>
    <property type="match status" value="1"/>
</dbReference>
<evidence type="ECO:0000256" key="2">
    <source>
        <dbReference type="ARBA" id="ARBA00023315"/>
    </source>
</evidence>
<organism evidence="4 5">
    <name type="scientific">Xanthobacter agilis</name>
    <dbReference type="NCBI Taxonomy" id="47492"/>
    <lineage>
        <taxon>Bacteria</taxon>
        <taxon>Pseudomonadati</taxon>
        <taxon>Pseudomonadota</taxon>
        <taxon>Alphaproteobacteria</taxon>
        <taxon>Hyphomicrobiales</taxon>
        <taxon>Xanthobacteraceae</taxon>
        <taxon>Xanthobacter</taxon>
    </lineage>
</organism>
<reference evidence="4 5" key="1">
    <citation type="submission" date="2023-07" db="EMBL/GenBank/DDBJ databases">
        <title>Genomic Encyclopedia of Type Strains, Phase IV (KMG-IV): sequencing the most valuable type-strain genomes for metagenomic binning, comparative biology and taxonomic classification.</title>
        <authorList>
            <person name="Goeker M."/>
        </authorList>
    </citation>
    <scope>NUCLEOTIDE SEQUENCE [LARGE SCALE GENOMIC DNA]</scope>
    <source>
        <strain evidence="4 5">DSM 3770</strain>
    </source>
</reference>
<dbReference type="Proteomes" id="UP001241747">
    <property type="component" value="Unassembled WGS sequence"/>
</dbReference>
<dbReference type="SUPFAM" id="SSF55729">
    <property type="entry name" value="Acyl-CoA N-acyltransferases (Nat)"/>
    <property type="match status" value="1"/>
</dbReference>
<evidence type="ECO:0000256" key="1">
    <source>
        <dbReference type="ARBA" id="ARBA00022679"/>
    </source>
</evidence>
<keyword evidence="2" id="KW-0012">Acyltransferase</keyword>
<accession>A0ABU0LKD0</accession>
<dbReference type="PANTHER" id="PTHR43877">
    <property type="entry name" value="AMINOALKYLPHOSPHONATE N-ACETYLTRANSFERASE-RELATED-RELATED"/>
    <property type="match status" value="1"/>
</dbReference>
<evidence type="ECO:0000259" key="3">
    <source>
        <dbReference type="PROSITE" id="PS51186"/>
    </source>
</evidence>
<name>A0ABU0LKD0_XANAG</name>
<keyword evidence="1" id="KW-0808">Transferase</keyword>
<feature type="domain" description="N-acetyltransferase" evidence="3">
    <location>
        <begin position="18"/>
        <end position="158"/>
    </location>
</feature>
<dbReference type="InterPro" id="IPR000182">
    <property type="entry name" value="GNAT_dom"/>
</dbReference>
<dbReference type="InterPro" id="IPR016181">
    <property type="entry name" value="Acyl_CoA_acyltransferase"/>
</dbReference>
<protein>
    <submittedName>
        <fullName evidence="4">Ribosomal protein S18 acetylase RimI-like enzyme</fullName>
    </submittedName>
</protein>
<gene>
    <name evidence="4" type="ORF">QOZ94_004381</name>
</gene>
<dbReference type="PROSITE" id="PS51186">
    <property type="entry name" value="GNAT"/>
    <property type="match status" value="1"/>
</dbReference>
<sequence>MNPAMSPATSPAFRDLDLVIGHLEEADIPALVDLWARAGLIRPWNDPHADIALARRGPHSTILAMKAGPTLLGAVMVGHDGHRGWVYYLAIDPDHQRQGLGSLILSAAQDWLRARAVPKLMLMVRPDNADVRAFYHAEGFIEEPRIVFSKRLDDKRIDDEQNT</sequence>
<dbReference type="NCBIfam" id="NF002959">
    <property type="entry name" value="PRK03624.1"/>
    <property type="match status" value="1"/>
</dbReference>
<keyword evidence="5" id="KW-1185">Reference proteome</keyword>
<comment type="caution">
    <text evidence="4">The sequence shown here is derived from an EMBL/GenBank/DDBJ whole genome shotgun (WGS) entry which is preliminary data.</text>
</comment>
<evidence type="ECO:0000313" key="4">
    <source>
        <dbReference type="EMBL" id="MDQ0507557.1"/>
    </source>
</evidence>
<dbReference type="InterPro" id="IPR050832">
    <property type="entry name" value="Bact_Acetyltransf"/>
</dbReference>
<dbReference type="PANTHER" id="PTHR43877:SF2">
    <property type="entry name" value="AMINOALKYLPHOSPHONATE N-ACETYLTRANSFERASE-RELATED"/>
    <property type="match status" value="1"/>
</dbReference>
<dbReference type="EMBL" id="JAUSVY010000028">
    <property type="protein sequence ID" value="MDQ0507557.1"/>
    <property type="molecule type" value="Genomic_DNA"/>
</dbReference>
<dbReference type="RefSeq" id="WP_394086145.1">
    <property type="nucleotide sequence ID" value="NZ_JBAFWJ010000035.1"/>
</dbReference>